<accession>A0A0R1UZT0</accession>
<dbReference type="GO" id="GO:0046872">
    <property type="term" value="F:metal ion binding"/>
    <property type="evidence" value="ECO:0007669"/>
    <property type="project" value="UniProtKB-KW"/>
</dbReference>
<gene>
    <name evidence="10" type="primary">fluC</name>
    <name evidence="10" type="synonym">crcB</name>
    <name evidence="11" type="ORF">FD50_GL000670</name>
</gene>
<evidence type="ECO:0000256" key="7">
    <source>
        <dbReference type="ARBA" id="ARBA00035120"/>
    </source>
</evidence>
<evidence type="ECO:0000256" key="5">
    <source>
        <dbReference type="ARBA" id="ARBA00023136"/>
    </source>
</evidence>
<comment type="subcellular location">
    <subcellularLocation>
        <location evidence="1 10">Cell membrane</location>
        <topology evidence="1 10">Multi-pass membrane protein</topology>
    </subcellularLocation>
</comment>
<keyword evidence="3 10" id="KW-0812">Transmembrane</keyword>
<name>A0A0R1UZT0_9LACO</name>
<evidence type="ECO:0000256" key="1">
    <source>
        <dbReference type="ARBA" id="ARBA00004651"/>
    </source>
</evidence>
<reference evidence="11 12" key="1">
    <citation type="journal article" date="2015" name="Genome Announc.">
        <title>Expanding the biotechnology potential of lactobacilli through comparative genomics of 213 strains and associated genera.</title>
        <authorList>
            <person name="Sun Z."/>
            <person name="Harris H.M."/>
            <person name="McCann A."/>
            <person name="Guo C."/>
            <person name="Argimon S."/>
            <person name="Zhang W."/>
            <person name="Yang X."/>
            <person name="Jeffery I.B."/>
            <person name="Cooney J.C."/>
            <person name="Kagawa T.F."/>
            <person name="Liu W."/>
            <person name="Song Y."/>
            <person name="Salvetti E."/>
            <person name="Wrobel A."/>
            <person name="Rasinkangas P."/>
            <person name="Parkhill J."/>
            <person name="Rea M.C."/>
            <person name="O'Sullivan O."/>
            <person name="Ritari J."/>
            <person name="Douillard F.P."/>
            <person name="Paul Ross R."/>
            <person name="Yang R."/>
            <person name="Briner A.E."/>
            <person name="Felis G.E."/>
            <person name="de Vos W.M."/>
            <person name="Barrangou R."/>
            <person name="Klaenhammer T.R."/>
            <person name="Caufield P.W."/>
            <person name="Cui Y."/>
            <person name="Zhang H."/>
            <person name="O'Toole P.W."/>
        </authorList>
    </citation>
    <scope>NUCLEOTIDE SEQUENCE [LARGE SCALE GENOMIC DNA]</scope>
    <source>
        <strain evidence="11 12">DSM 16230</strain>
    </source>
</reference>
<keyword evidence="10" id="KW-0479">Metal-binding</keyword>
<evidence type="ECO:0000256" key="8">
    <source>
        <dbReference type="ARBA" id="ARBA00035585"/>
    </source>
</evidence>
<dbReference type="EMBL" id="AZFQ01000036">
    <property type="protein sequence ID" value="KRL98857.1"/>
    <property type="molecule type" value="Genomic_DNA"/>
</dbReference>
<protein>
    <recommendedName>
        <fullName evidence="10">Fluoride-specific ion channel FluC</fullName>
    </recommendedName>
</protein>
<proteinExistence type="inferred from homology"/>
<dbReference type="AlphaFoldDB" id="A0A0R1UZT0"/>
<keyword evidence="10" id="KW-0406">Ion transport</keyword>
<comment type="activity regulation">
    <text evidence="10">Na(+) is not transported, but it plays an essential structural role and its presence is essential for fluoride channel function.</text>
</comment>
<dbReference type="STRING" id="1423801.FD50_GL000670"/>
<dbReference type="InterPro" id="IPR003691">
    <property type="entry name" value="FluC"/>
</dbReference>
<sequence>MGERMKENLKNDVSVICFAFGGGCLRYFFTTWLGFSGTVVVNLSGCFLLACLTYFFLTFKNFSEWLTIGLGTGLIGSYTTFSSYNLDLLKMILQHTTGEAVLYLVISILGGLLCAYCGAFCGTSLGKKLVRRRQR</sequence>
<keyword evidence="4 10" id="KW-1133">Transmembrane helix</keyword>
<dbReference type="Pfam" id="PF02537">
    <property type="entry name" value="CRCB"/>
    <property type="match status" value="1"/>
</dbReference>
<keyword evidence="10" id="KW-0915">Sodium</keyword>
<keyword evidence="10" id="KW-0813">Transport</keyword>
<keyword evidence="5 10" id="KW-0472">Membrane</keyword>
<evidence type="ECO:0000256" key="9">
    <source>
        <dbReference type="ARBA" id="ARBA00049940"/>
    </source>
</evidence>
<evidence type="ECO:0000313" key="12">
    <source>
        <dbReference type="Proteomes" id="UP000051166"/>
    </source>
</evidence>
<dbReference type="HAMAP" id="MF_00454">
    <property type="entry name" value="FluC"/>
    <property type="match status" value="1"/>
</dbReference>
<feature type="binding site" evidence="10">
    <location>
        <position position="79"/>
    </location>
    <ligand>
        <name>Na(+)</name>
        <dbReference type="ChEBI" id="CHEBI:29101"/>
        <note>structural</note>
    </ligand>
</feature>
<comment type="function">
    <text evidence="9 10">Fluoride-specific ion channel. Important for reducing fluoride concentration in the cell, thus reducing its toxicity.</text>
</comment>
<comment type="caution">
    <text evidence="11">The sequence shown here is derived from an EMBL/GenBank/DDBJ whole genome shotgun (WGS) entry which is preliminary data.</text>
</comment>
<keyword evidence="2 10" id="KW-1003">Cell membrane</keyword>
<dbReference type="PANTHER" id="PTHR28259:SF1">
    <property type="entry name" value="FLUORIDE EXPORT PROTEIN 1-RELATED"/>
    <property type="match status" value="1"/>
</dbReference>
<dbReference type="GO" id="GO:0062054">
    <property type="term" value="F:fluoride channel activity"/>
    <property type="evidence" value="ECO:0007669"/>
    <property type="project" value="UniProtKB-UniRule"/>
</dbReference>
<keyword evidence="6 10" id="KW-0407">Ion channel</keyword>
<evidence type="ECO:0000313" key="11">
    <source>
        <dbReference type="EMBL" id="KRL98857.1"/>
    </source>
</evidence>
<comment type="catalytic activity">
    <reaction evidence="8">
        <text>fluoride(in) = fluoride(out)</text>
        <dbReference type="Rhea" id="RHEA:76159"/>
        <dbReference type="ChEBI" id="CHEBI:17051"/>
    </reaction>
    <physiologicalReaction direction="left-to-right" evidence="8">
        <dbReference type="Rhea" id="RHEA:76160"/>
    </physiologicalReaction>
</comment>
<evidence type="ECO:0000256" key="6">
    <source>
        <dbReference type="ARBA" id="ARBA00023303"/>
    </source>
</evidence>
<feature type="transmembrane region" description="Helical" evidence="10">
    <location>
        <begin position="64"/>
        <end position="81"/>
    </location>
</feature>
<feature type="transmembrane region" description="Helical" evidence="10">
    <location>
        <begin position="101"/>
        <end position="125"/>
    </location>
</feature>
<evidence type="ECO:0000256" key="3">
    <source>
        <dbReference type="ARBA" id="ARBA00022692"/>
    </source>
</evidence>
<feature type="transmembrane region" description="Helical" evidence="10">
    <location>
        <begin position="12"/>
        <end position="29"/>
    </location>
</feature>
<evidence type="ECO:0000256" key="4">
    <source>
        <dbReference type="ARBA" id="ARBA00022989"/>
    </source>
</evidence>
<feature type="binding site" evidence="10">
    <location>
        <position position="76"/>
    </location>
    <ligand>
        <name>Na(+)</name>
        <dbReference type="ChEBI" id="CHEBI:29101"/>
        <note>structural</note>
    </ligand>
</feature>
<dbReference type="GO" id="GO:0005886">
    <property type="term" value="C:plasma membrane"/>
    <property type="evidence" value="ECO:0007669"/>
    <property type="project" value="UniProtKB-SubCell"/>
</dbReference>
<dbReference type="PATRIC" id="fig|1423801.4.peg.680"/>
<dbReference type="GO" id="GO:0140114">
    <property type="term" value="P:cellular detoxification of fluoride"/>
    <property type="evidence" value="ECO:0007669"/>
    <property type="project" value="UniProtKB-UniRule"/>
</dbReference>
<evidence type="ECO:0000256" key="2">
    <source>
        <dbReference type="ARBA" id="ARBA00022475"/>
    </source>
</evidence>
<keyword evidence="12" id="KW-1185">Reference proteome</keyword>
<dbReference type="Proteomes" id="UP000051166">
    <property type="component" value="Unassembled WGS sequence"/>
</dbReference>
<evidence type="ECO:0000256" key="10">
    <source>
        <dbReference type="HAMAP-Rule" id="MF_00454"/>
    </source>
</evidence>
<dbReference type="PANTHER" id="PTHR28259">
    <property type="entry name" value="FLUORIDE EXPORT PROTEIN 1-RELATED"/>
    <property type="match status" value="1"/>
</dbReference>
<comment type="similarity">
    <text evidence="7 10">Belongs to the fluoride channel Fluc/FEX (TC 1.A.43) family.</text>
</comment>
<feature type="transmembrane region" description="Helical" evidence="10">
    <location>
        <begin position="35"/>
        <end position="57"/>
    </location>
</feature>
<organism evidence="11 12">
    <name type="scientific">Liquorilactobacillus satsumensis DSM 16230 = JCM 12392</name>
    <dbReference type="NCBI Taxonomy" id="1423801"/>
    <lineage>
        <taxon>Bacteria</taxon>
        <taxon>Bacillati</taxon>
        <taxon>Bacillota</taxon>
        <taxon>Bacilli</taxon>
        <taxon>Lactobacillales</taxon>
        <taxon>Lactobacillaceae</taxon>
        <taxon>Liquorilactobacillus</taxon>
    </lineage>
</organism>
<dbReference type="PROSITE" id="PS51257">
    <property type="entry name" value="PROKAR_LIPOPROTEIN"/>
    <property type="match status" value="1"/>
</dbReference>